<proteinExistence type="predicted"/>
<dbReference type="Proteomes" id="UP000000305">
    <property type="component" value="Unassembled WGS sequence"/>
</dbReference>
<protein>
    <submittedName>
        <fullName evidence="2">Uncharacterized protein</fullName>
    </submittedName>
</protein>
<feature type="signal peptide" evidence="1">
    <location>
        <begin position="1"/>
        <end position="16"/>
    </location>
</feature>
<accession>E9HPN4</accession>
<evidence type="ECO:0000313" key="3">
    <source>
        <dbReference type="Proteomes" id="UP000000305"/>
    </source>
</evidence>
<dbReference type="HOGENOM" id="CLU_2252702_0_0_1"/>
<name>E9HPN4_DAPPU</name>
<keyword evidence="3" id="KW-1185">Reference proteome</keyword>
<sequence>MNLSIVFSLLVASTFAAPYSYRTAPENNYLMNYYYRYPAAEYKDVQSRNIQLIAALYEIKKAALLGLSNVQLYYTAVKWNFILCLLDSSCPTVVFPPTDPFAGR</sequence>
<keyword evidence="1" id="KW-0732">Signal</keyword>
<feature type="chain" id="PRO_5003241925" evidence="1">
    <location>
        <begin position="17"/>
        <end position="104"/>
    </location>
</feature>
<organism evidence="2 3">
    <name type="scientific">Daphnia pulex</name>
    <name type="common">Water flea</name>
    <dbReference type="NCBI Taxonomy" id="6669"/>
    <lineage>
        <taxon>Eukaryota</taxon>
        <taxon>Metazoa</taxon>
        <taxon>Ecdysozoa</taxon>
        <taxon>Arthropoda</taxon>
        <taxon>Crustacea</taxon>
        <taxon>Branchiopoda</taxon>
        <taxon>Diplostraca</taxon>
        <taxon>Cladocera</taxon>
        <taxon>Anomopoda</taxon>
        <taxon>Daphniidae</taxon>
        <taxon>Daphnia</taxon>
    </lineage>
</organism>
<evidence type="ECO:0000256" key="1">
    <source>
        <dbReference type="SAM" id="SignalP"/>
    </source>
</evidence>
<evidence type="ECO:0000313" key="2">
    <source>
        <dbReference type="EMBL" id="EFX66290.1"/>
    </source>
</evidence>
<dbReference type="PhylomeDB" id="E9HPN4"/>
<dbReference type="EMBL" id="GL732708">
    <property type="protein sequence ID" value="EFX66290.1"/>
    <property type="molecule type" value="Genomic_DNA"/>
</dbReference>
<gene>
    <name evidence="2" type="ORF">DAPPUDRAFT_302744</name>
</gene>
<dbReference type="InParanoid" id="E9HPN4"/>
<reference evidence="2 3" key="1">
    <citation type="journal article" date="2011" name="Science">
        <title>The ecoresponsive genome of Daphnia pulex.</title>
        <authorList>
            <person name="Colbourne J.K."/>
            <person name="Pfrender M.E."/>
            <person name="Gilbert D."/>
            <person name="Thomas W.K."/>
            <person name="Tucker A."/>
            <person name="Oakley T.H."/>
            <person name="Tokishita S."/>
            <person name="Aerts A."/>
            <person name="Arnold G.J."/>
            <person name="Basu M.K."/>
            <person name="Bauer D.J."/>
            <person name="Caceres C.E."/>
            <person name="Carmel L."/>
            <person name="Casola C."/>
            <person name="Choi J.H."/>
            <person name="Detter J.C."/>
            <person name="Dong Q."/>
            <person name="Dusheyko S."/>
            <person name="Eads B.D."/>
            <person name="Frohlich T."/>
            <person name="Geiler-Samerotte K.A."/>
            <person name="Gerlach D."/>
            <person name="Hatcher P."/>
            <person name="Jogdeo S."/>
            <person name="Krijgsveld J."/>
            <person name="Kriventseva E.V."/>
            <person name="Kultz D."/>
            <person name="Laforsch C."/>
            <person name="Lindquist E."/>
            <person name="Lopez J."/>
            <person name="Manak J.R."/>
            <person name="Muller J."/>
            <person name="Pangilinan J."/>
            <person name="Patwardhan R.P."/>
            <person name="Pitluck S."/>
            <person name="Pritham E.J."/>
            <person name="Rechtsteiner A."/>
            <person name="Rho M."/>
            <person name="Rogozin I.B."/>
            <person name="Sakarya O."/>
            <person name="Salamov A."/>
            <person name="Schaack S."/>
            <person name="Shapiro H."/>
            <person name="Shiga Y."/>
            <person name="Skalitzky C."/>
            <person name="Smith Z."/>
            <person name="Souvorov A."/>
            <person name="Sung W."/>
            <person name="Tang Z."/>
            <person name="Tsuchiya D."/>
            <person name="Tu H."/>
            <person name="Vos H."/>
            <person name="Wang M."/>
            <person name="Wolf Y.I."/>
            <person name="Yamagata H."/>
            <person name="Yamada T."/>
            <person name="Ye Y."/>
            <person name="Shaw J.R."/>
            <person name="Andrews J."/>
            <person name="Crease T.J."/>
            <person name="Tang H."/>
            <person name="Lucas S.M."/>
            <person name="Robertson H.M."/>
            <person name="Bork P."/>
            <person name="Koonin E.V."/>
            <person name="Zdobnov E.M."/>
            <person name="Grigoriev I.V."/>
            <person name="Lynch M."/>
            <person name="Boore J.L."/>
        </authorList>
    </citation>
    <scope>NUCLEOTIDE SEQUENCE [LARGE SCALE GENOMIC DNA]</scope>
</reference>
<dbReference type="AlphaFoldDB" id="E9HPN4"/>
<dbReference type="KEGG" id="dpx:DAPPUDRAFT_302744"/>